<feature type="transmembrane region" description="Helical" evidence="1">
    <location>
        <begin position="396"/>
        <end position="414"/>
    </location>
</feature>
<feature type="transmembrane region" description="Helical" evidence="1">
    <location>
        <begin position="307"/>
        <end position="325"/>
    </location>
</feature>
<feature type="transmembrane region" description="Helical" evidence="1">
    <location>
        <begin position="250"/>
        <end position="271"/>
    </location>
</feature>
<evidence type="ECO:0000313" key="3">
    <source>
        <dbReference type="Proteomes" id="UP000198888"/>
    </source>
</evidence>
<evidence type="ECO:0000313" key="2">
    <source>
        <dbReference type="EMBL" id="SEI93756.1"/>
    </source>
</evidence>
<keyword evidence="1" id="KW-1133">Transmembrane helix</keyword>
<feature type="transmembrane region" description="Helical" evidence="1">
    <location>
        <begin position="366"/>
        <end position="384"/>
    </location>
</feature>
<name>A0A1H6UPY8_9EURY</name>
<feature type="transmembrane region" description="Helical" evidence="1">
    <location>
        <begin position="420"/>
        <end position="445"/>
    </location>
</feature>
<dbReference type="AlphaFoldDB" id="A0A1H6UPY8"/>
<keyword evidence="1" id="KW-0472">Membrane</keyword>
<feature type="transmembrane region" description="Helical" evidence="1">
    <location>
        <begin position="283"/>
        <end position="301"/>
    </location>
</feature>
<keyword evidence="3" id="KW-1185">Reference proteome</keyword>
<sequence length="461" mass="48644">MKRAVILLAVLLLGGSLLAVVVPVGASPQPQEICNVCGSSFEDAAEEQGLAVTVIQSTISIQIHANGSATWLVTNRVDEDAADQLSETPQQLDQLVQAQTTGRQRPHAFDGGEITVQSTTIENRTVRIRFRDSDAGSTQFGVVVDYLHSEGTGAGWILNTDRISFVGPPETVVVNDLRPTIIDEYTSTDEVPTVTGGNATWHRTTTQDRQTVLEDDVYLAYGEPNSGSLRVDAAVWLASFPIWLGNMTSYVFPAVLVYGLCLTGVSATARWAAAEMTDTVDRISVAIAGLGGLSLCIATVGESTFTILFGGLGVLYLVVGGTGMYRPRWLRSVRGTLAVGIVGLVAVAGVLMGVGLGSHPVEQLDWLVYFLPLSVAPAFGLAVTRAKARGSRRSTLLAFGGASATVMLAGVVFVPFDRQLWGLVVVIAVGGAMAAALFGIPLALLAACQWQADSVDHPSDD</sequence>
<gene>
    <name evidence="2" type="ORF">SAMN05444271_11283</name>
</gene>
<dbReference type="EMBL" id="FNYR01000012">
    <property type="protein sequence ID" value="SEI93756.1"/>
    <property type="molecule type" value="Genomic_DNA"/>
</dbReference>
<reference evidence="2 3" key="1">
    <citation type="submission" date="2016-10" db="EMBL/GenBank/DDBJ databases">
        <authorList>
            <person name="de Groot N.N."/>
        </authorList>
    </citation>
    <scope>NUCLEOTIDE SEQUENCE [LARGE SCALE GENOMIC DNA]</scope>
    <source>
        <strain evidence="2 3">DSM 22187</strain>
    </source>
</reference>
<accession>A0A1H6UPY8</accession>
<feature type="transmembrane region" description="Helical" evidence="1">
    <location>
        <begin position="337"/>
        <end position="354"/>
    </location>
</feature>
<dbReference type="KEGG" id="hae:halTADL_2785"/>
<dbReference type="GeneID" id="35003558"/>
<accession>A0A2H4Q568</accession>
<dbReference type="RefSeq" id="WP_089672665.1">
    <property type="nucleotide sequence ID" value="NZ_CP024845.1"/>
</dbReference>
<organism evidence="2 3">
    <name type="scientific">Halohasta litchfieldiae</name>
    <dbReference type="NCBI Taxonomy" id="1073996"/>
    <lineage>
        <taxon>Archaea</taxon>
        <taxon>Methanobacteriati</taxon>
        <taxon>Methanobacteriota</taxon>
        <taxon>Stenosarchaea group</taxon>
        <taxon>Halobacteria</taxon>
        <taxon>Halobacteriales</taxon>
        <taxon>Haloferacaceae</taxon>
        <taxon>Halohasta</taxon>
    </lineage>
</organism>
<keyword evidence="1" id="KW-0812">Transmembrane</keyword>
<proteinExistence type="predicted"/>
<evidence type="ECO:0000256" key="1">
    <source>
        <dbReference type="SAM" id="Phobius"/>
    </source>
</evidence>
<protein>
    <submittedName>
        <fullName evidence="2">Uncharacterized protein</fullName>
    </submittedName>
</protein>
<dbReference type="STRING" id="1073996.SAMN05444271_11283"/>
<dbReference type="Proteomes" id="UP000198888">
    <property type="component" value="Unassembled WGS sequence"/>
</dbReference>
<dbReference type="OrthoDB" id="242474at2157"/>